<dbReference type="EMBL" id="CM004391">
    <property type="protein sequence ID" value="KAG8653423.1"/>
    <property type="molecule type" value="Genomic_DNA"/>
</dbReference>
<accession>A0ACB7HNP6</accession>
<dbReference type="Proteomes" id="UP000091857">
    <property type="component" value="Chromosome 5"/>
</dbReference>
<evidence type="ECO:0000313" key="1">
    <source>
        <dbReference type="EMBL" id="KAG8653423.1"/>
    </source>
</evidence>
<reference evidence="2" key="1">
    <citation type="journal article" date="2016" name="Nat. Biotechnol.">
        <title>Sequencing wild and cultivated cassava and related species reveals extensive interspecific hybridization and genetic diversity.</title>
        <authorList>
            <person name="Bredeson J.V."/>
            <person name="Lyons J.B."/>
            <person name="Prochnik S.E."/>
            <person name="Wu G.A."/>
            <person name="Ha C.M."/>
            <person name="Edsinger-Gonzales E."/>
            <person name="Grimwood J."/>
            <person name="Schmutz J."/>
            <person name="Rabbi I.Y."/>
            <person name="Egesi C."/>
            <person name="Nauluvula P."/>
            <person name="Lebot V."/>
            <person name="Ndunguru J."/>
            <person name="Mkamilo G."/>
            <person name="Bart R.S."/>
            <person name="Setter T.L."/>
            <person name="Gleadow R.M."/>
            <person name="Kulakow P."/>
            <person name="Ferguson M.E."/>
            <person name="Rounsley S."/>
            <person name="Rokhsar D.S."/>
        </authorList>
    </citation>
    <scope>NUCLEOTIDE SEQUENCE [LARGE SCALE GENOMIC DNA]</scope>
    <source>
        <strain evidence="2">cv. AM560-2</strain>
    </source>
</reference>
<evidence type="ECO:0000313" key="2">
    <source>
        <dbReference type="Proteomes" id="UP000091857"/>
    </source>
</evidence>
<proteinExistence type="predicted"/>
<gene>
    <name evidence="1" type="ORF">MANES_05G016750v8</name>
</gene>
<sequence>MRFVIHQMDRSAVSLRYFFVPSRARDPFLDEIRCKVTKMHRGIGREVRAGGSRKRDELVLTPCCKKVYVSKVFSLNTHFLPFQYGKIL</sequence>
<keyword evidence="2" id="KW-1185">Reference proteome</keyword>
<comment type="caution">
    <text evidence="1">The sequence shown here is derived from an EMBL/GenBank/DDBJ whole genome shotgun (WGS) entry which is preliminary data.</text>
</comment>
<protein>
    <submittedName>
        <fullName evidence="1">Uncharacterized protein</fullName>
    </submittedName>
</protein>
<organism evidence="1 2">
    <name type="scientific">Manihot esculenta</name>
    <name type="common">Cassava</name>
    <name type="synonym">Jatropha manihot</name>
    <dbReference type="NCBI Taxonomy" id="3983"/>
    <lineage>
        <taxon>Eukaryota</taxon>
        <taxon>Viridiplantae</taxon>
        <taxon>Streptophyta</taxon>
        <taxon>Embryophyta</taxon>
        <taxon>Tracheophyta</taxon>
        <taxon>Spermatophyta</taxon>
        <taxon>Magnoliopsida</taxon>
        <taxon>eudicotyledons</taxon>
        <taxon>Gunneridae</taxon>
        <taxon>Pentapetalae</taxon>
        <taxon>rosids</taxon>
        <taxon>fabids</taxon>
        <taxon>Malpighiales</taxon>
        <taxon>Euphorbiaceae</taxon>
        <taxon>Crotonoideae</taxon>
        <taxon>Manihoteae</taxon>
        <taxon>Manihot</taxon>
    </lineage>
</organism>
<name>A0ACB7HNP6_MANES</name>